<organism evidence="5 6">
    <name type="scientific">Haematococcus lacustris</name>
    <name type="common">Green alga</name>
    <name type="synonym">Haematococcus pluvialis</name>
    <dbReference type="NCBI Taxonomy" id="44745"/>
    <lineage>
        <taxon>Eukaryota</taxon>
        <taxon>Viridiplantae</taxon>
        <taxon>Chlorophyta</taxon>
        <taxon>core chlorophytes</taxon>
        <taxon>Chlorophyceae</taxon>
        <taxon>CS clade</taxon>
        <taxon>Chlamydomonadales</taxon>
        <taxon>Haematococcaceae</taxon>
        <taxon>Haematococcus</taxon>
    </lineage>
</organism>
<dbReference type="GO" id="GO:0003723">
    <property type="term" value="F:RNA binding"/>
    <property type="evidence" value="ECO:0007669"/>
    <property type="project" value="UniProtKB-UniRule"/>
</dbReference>
<evidence type="ECO:0000256" key="3">
    <source>
        <dbReference type="SAM" id="MobiDB-lite"/>
    </source>
</evidence>
<dbReference type="Proteomes" id="UP000485058">
    <property type="component" value="Unassembled WGS sequence"/>
</dbReference>
<feature type="domain" description="RRM" evidence="4">
    <location>
        <begin position="123"/>
        <end position="174"/>
    </location>
</feature>
<dbReference type="InterPro" id="IPR012677">
    <property type="entry name" value="Nucleotide-bd_a/b_plait_sf"/>
</dbReference>
<dbReference type="PROSITE" id="PS50102">
    <property type="entry name" value="RRM"/>
    <property type="match status" value="1"/>
</dbReference>
<feature type="non-terminal residue" evidence="5">
    <location>
        <position position="267"/>
    </location>
</feature>
<feature type="non-terminal residue" evidence="5">
    <location>
        <position position="1"/>
    </location>
</feature>
<evidence type="ECO:0000313" key="5">
    <source>
        <dbReference type="EMBL" id="GFH20431.1"/>
    </source>
</evidence>
<feature type="compositionally biased region" description="Gly residues" evidence="3">
    <location>
        <begin position="179"/>
        <end position="221"/>
    </location>
</feature>
<evidence type="ECO:0000259" key="4">
    <source>
        <dbReference type="PROSITE" id="PS50102"/>
    </source>
</evidence>
<keyword evidence="6" id="KW-1185">Reference proteome</keyword>
<proteinExistence type="predicted"/>
<dbReference type="InterPro" id="IPR000504">
    <property type="entry name" value="RRM_dom"/>
</dbReference>
<dbReference type="SUPFAM" id="SSF54928">
    <property type="entry name" value="RNA-binding domain, RBD"/>
    <property type="match status" value="1"/>
</dbReference>
<evidence type="ECO:0000313" key="6">
    <source>
        <dbReference type="Proteomes" id="UP000485058"/>
    </source>
</evidence>
<reference evidence="5 6" key="1">
    <citation type="submission" date="2020-02" db="EMBL/GenBank/DDBJ databases">
        <title>Draft genome sequence of Haematococcus lacustris strain NIES-144.</title>
        <authorList>
            <person name="Morimoto D."/>
            <person name="Nakagawa S."/>
            <person name="Yoshida T."/>
            <person name="Sawayama S."/>
        </authorList>
    </citation>
    <scope>NUCLEOTIDE SEQUENCE [LARGE SCALE GENOMIC DNA]</scope>
    <source>
        <strain evidence="5 6">NIES-144</strain>
    </source>
</reference>
<evidence type="ECO:0000256" key="2">
    <source>
        <dbReference type="PROSITE-ProRule" id="PRU00176"/>
    </source>
</evidence>
<gene>
    <name evidence="5" type="ORF">HaLaN_17551</name>
</gene>
<dbReference type="Gene3D" id="3.30.70.330">
    <property type="match status" value="1"/>
</dbReference>
<accession>A0A699ZE66</accession>
<keyword evidence="5" id="KW-0687">Ribonucleoprotein</keyword>
<dbReference type="InterPro" id="IPR035979">
    <property type="entry name" value="RBD_domain_sf"/>
</dbReference>
<evidence type="ECO:0000256" key="1">
    <source>
        <dbReference type="ARBA" id="ARBA00022884"/>
    </source>
</evidence>
<feature type="region of interest" description="Disordered" evidence="3">
    <location>
        <begin position="168"/>
        <end position="221"/>
    </location>
</feature>
<dbReference type="InterPro" id="IPR052462">
    <property type="entry name" value="SLIRP/GR-RBP-like"/>
</dbReference>
<sequence length="267" mass="28426">MLIRASHTSLAAARRVFAAAPKTRLSTTVRAAEGYSQPSMSSTKLYARTSKSCFPSLERCVCNLLRLLSYSVCRDCACRCTCPSGFDPEIATYISEPRQCPCTLLQEPECVCCLTCLRLRMLQVEDAFVANDRETGRSRGFGFVTMAEGASDAVAELDNSEFMGRSIRVNEAQPQGDRPAGGRGGGRGGGGSYGGGRGGGGSYGGRSSYGGGERSERGYGGGERSAVALWPATYPCTHPCTLATGPQRSRPCPIGQGRSTRRDGRRD</sequence>
<dbReference type="AlphaFoldDB" id="A0A699ZE66"/>
<dbReference type="GO" id="GO:1990904">
    <property type="term" value="C:ribonucleoprotein complex"/>
    <property type="evidence" value="ECO:0007669"/>
    <property type="project" value="UniProtKB-KW"/>
</dbReference>
<name>A0A699ZE66_HAELA</name>
<dbReference type="PANTHER" id="PTHR48027">
    <property type="entry name" value="HETEROGENEOUS NUCLEAR RIBONUCLEOPROTEIN 87F-RELATED"/>
    <property type="match status" value="1"/>
</dbReference>
<dbReference type="Pfam" id="PF00076">
    <property type="entry name" value="RRM_1"/>
    <property type="match status" value="1"/>
</dbReference>
<protein>
    <submittedName>
        <fullName evidence="5">Ribonucleoprotein, chloroplastic</fullName>
    </submittedName>
</protein>
<dbReference type="EMBL" id="BLLF01001633">
    <property type="protein sequence ID" value="GFH20431.1"/>
    <property type="molecule type" value="Genomic_DNA"/>
</dbReference>
<keyword evidence="1 2" id="KW-0694">RNA-binding</keyword>
<feature type="region of interest" description="Disordered" evidence="3">
    <location>
        <begin position="237"/>
        <end position="267"/>
    </location>
</feature>
<comment type="caution">
    <text evidence="5">The sequence shown here is derived from an EMBL/GenBank/DDBJ whole genome shotgun (WGS) entry which is preliminary data.</text>
</comment>